<evidence type="ECO:0000256" key="4">
    <source>
        <dbReference type="ARBA" id="ARBA00022963"/>
    </source>
</evidence>
<evidence type="ECO:0000256" key="7">
    <source>
        <dbReference type="RuleBase" id="RU361262"/>
    </source>
</evidence>
<dbReference type="SUPFAM" id="SSF52151">
    <property type="entry name" value="FabD/lysophospholipase-like"/>
    <property type="match status" value="1"/>
</dbReference>
<dbReference type="CDD" id="cd07214">
    <property type="entry name" value="Pat17_isozyme_like"/>
    <property type="match status" value="1"/>
</dbReference>
<keyword evidence="2 6" id="KW-0378">Hydrolase</keyword>
<feature type="domain" description="PNPLA" evidence="8">
    <location>
        <begin position="24"/>
        <end position="231"/>
    </location>
</feature>
<feature type="short sequence motif" description="DGA/G" evidence="6">
    <location>
        <begin position="218"/>
        <end position="220"/>
    </location>
</feature>
<evidence type="ECO:0000313" key="10">
    <source>
        <dbReference type="Proteomes" id="UP001634007"/>
    </source>
</evidence>
<gene>
    <name evidence="9" type="ORF">ACJRO7_034547</name>
</gene>
<dbReference type="Gene3D" id="3.40.1090.10">
    <property type="entry name" value="Cytosolic phospholipase A2 catalytic domain"/>
    <property type="match status" value="1"/>
</dbReference>
<dbReference type="Pfam" id="PF01734">
    <property type="entry name" value="Patatin"/>
    <property type="match status" value="1"/>
</dbReference>
<comment type="function">
    <text evidence="7">Lipolytic acyl hydrolase (LAH).</text>
</comment>
<proteinExistence type="inferred from homology"/>
<evidence type="ECO:0000256" key="3">
    <source>
        <dbReference type="ARBA" id="ARBA00022821"/>
    </source>
</evidence>
<dbReference type="PANTHER" id="PTHR32176:SF99">
    <property type="entry name" value="PATATIN"/>
    <property type="match status" value="1"/>
</dbReference>
<accession>A0ABD3J390</accession>
<dbReference type="InterPro" id="IPR016035">
    <property type="entry name" value="Acyl_Trfase/lysoPLipase"/>
</dbReference>
<comment type="domain">
    <text evidence="7">The nitrogen atoms of the two glycine residues in the GGXR motif define the oxyanion hole, and stabilize the oxyanion that forms during the nucleophilic attack by the catalytic serine during substrate cleavage.</text>
</comment>
<feature type="active site" description="Proton acceptor" evidence="6">
    <location>
        <position position="218"/>
    </location>
</feature>
<dbReference type="EC" id="3.1.1.-" evidence="7"/>
<dbReference type="Proteomes" id="UP001634007">
    <property type="component" value="Unassembled WGS sequence"/>
</dbReference>
<keyword evidence="5 6" id="KW-0443">Lipid metabolism</keyword>
<dbReference type="FunFam" id="3.40.1090.10:FF:000005">
    <property type="entry name" value="Patatin"/>
    <property type="match status" value="1"/>
</dbReference>
<dbReference type="InterPro" id="IPR002641">
    <property type="entry name" value="PNPLA_dom"/>
</dbReference>
<name>A0ABD3J390_EUCGL</name>
<evidence type="ECO:0000256" key="2">
    <source>
        <dbReference type="ARBA" id="ARBA00022801"/>
    </source>
</evidence>
<dbReference type="GO" id="GO:0016042">
    <property type="term" value="P:lipid catabolic process"/>
    <property type="evidence" value="ECO:0007669"/>
    <property type="project" value="UniProtKB-UniRule"/>
</dbReference>
<dbReference type="GO" id="GO:0016298">
    <property type="term" value="F:lipase activity"/>
    <property type="evidence" value="ECO:0007669"/>
    <property type="project" value="UniProtKB-ARBA"/>
</dbReference>
<feature type="short sequence motif" description="GXGXXG" evidence="6">
    <location>
        <begin position="28"/>
        <end position="33"/>
    </location>
</feature>
<dbReference type="AlphaFoldDB" id="A0ABD3J390"/>
<sequence length="400" mass="44386">MGGICSLLKTERQPPANRKLITILSIDGGGVRGIIPGVILAYLEAQLQERDGPDSRIANYFDIIAGTSTGGLVTAMITAPKDNRPIYAACDIKDFYYEHCPEIFPYKNCDNFIFKLRSSAEAVKGPKYDGTELHSTVNKLLKGITLSQTLTNVVIPAFDIKRLQPVIFSTIDAKKDPLKNARLADVCLGTSAAPTFLPAHFFQTTDKNGNIRSFDLVDGGVAANNPTLVALNLVRRENLSQNELFKGINLRDTDQILVLSLGTGTTKNEEKYSATEAAKWGLLPWINYNGSTPIIDIFNEACSDMVDIHLSTHFQSLSCQKNYLRIQDDTLTGKESSLDNSTRENLERLVEIGEKLLQKRVSRVNLETGKFEKIEGEGTNGDALRRFAIRLSEERKRRNK</sequence>
<feature type="active site" description="Nucleophile" evidence="6">
    <location>
        <position position="68"/>
    </location>
</feature>
<keyword evidence="3" id="KW-0611">Plant defense</keyword>
<keyword evidence="4 6" id="KW-0442">Lipid degradation</keyword>
<evidence type="ECO:0000259" key="8">
    <source>
        <dbReference type="PROSITE" id="PS51635"/>
    </source>
</evidence>
<dbReference type="PROSITE" id="PS51635">
    <property type="entry name" value="PNPLA"/>
    <property type="match status" value="1"/>
</dbReference>
<evidence type="ECO:0000313" key="9">
    <source>
        <dbReference type="EMBL" id="KAL3722195.1"/>
    </source>
</evidence>
<dbReference type="EMBL" id="JBJKBG010000009">
    <property type="protein sequence ID" value="KAL3722195.1"/>
    <property type="molecule type" value="Genomic_DNA"/>
</dbReference>
<protein>
    <recommendedName>
        <fullName evidence="7">Patatin</fullName>
        <ecNumber evidence="7">3.1.1.-</ecNumber>
    </recommendedName>
</protein>
<dbReference type="PANTHER" id="PTHR32176">
    <property type="entry name" value="XYLOSE ISOMERASE"/>
    <property type="match status" value="1"/>
</dbReference>
<dbReference type="GO" id="GO:0006952">
    <property type="term" value="P:defense response"/>
    <property type="evidence" value="ECO:0007669"/>
    <property type="project" value="UniProtKB-KW"/>
</dbReference>
<evidence type="ECO:0000256" key="6">
    <source>
        <dbReference type="PROSITE-ProRule" id="PRU01161"/>
    </source>
</evidence>
<organism evidence="9 10">
    <name type="scientific">Eucalyptus globulus</name>
    <name type="common">Tasmanian blue gum</name>
    <dbReference type="NCBI Taxonomy" id="34317"/>
    <lineage>
        <taxon>Eukaryota</taxon>
        <taxon>Viridiplantae</taxon>
        <taxon>Streptophyta</taxon>
        <taxon>Embryophyta</taxon>
        <taxon>Tracheophyta</taxon>
        <taxon>Spermatophyta</taxon>
        <taxon>Magnoliopsida</taxon>
        <taxon>eudicotyledons</taxon>
        <taxon>Gunneridae</taxon>
        <taxon>Pentapetalae</taxon>
        <taxon>rosids</taxon>
        <taxon>malvids</taxon>
        <taxon>Myrtales</taxon>
        <taxon>Myrtaceae</taxon>
        <taxon>Myrtoideae</taxon>
        <taxon>Eucalypteae</taxon>
        <taxon>Eucalyptus</taxon>
    </lineage>
</organism>
<evidence type="ECO:0000256" key="1">
    <source>
        <dbReference type="ARBA" id="ARBA00010240"/>
    </source>
</evidence>
<comment type="caution">
    <text evidence="9">The sequence shown here is derived from an EMBL/GenBank/DDBJ whole genome shotgun (WGS) entry which is preliminary data.</text>
</comment>
<comment type="similarity">
    <text evidence="1 7">Belongs to the patatin family.</text>
</comment>
<reference evidence="9 10" key="1">
    <citation type="submission" date="2024-11" db="EMBL/GenBank/DDBJ databases">
        <title>Chromosome-level genome assembly of Eucalyptus globulus Labill. provides insights into its genome evolution.</title>
        <authorList>
            <person name="Li X."/>
        </authorList>
    </citation>
    <scope>NUCLEOTIDE SEQUENCE [LARGE SCALE GENOMIC DNA]</scope>
    <source>
        <strain evidence="9">CL2024</strain>
        <tissue evidence="9">Fresh tender leaves</tissue>
    </source>
</reference>
<feature type="short sequence motif" description="GXSXG" evidence="6">
    <location>
        <begin position="66"/>
        <end position="70"/>
    </location>
</feature>
<evidence type="ECO:0000256" key="5">
    <source>
        <dbReference type="ARBA" id="ARBA00023098"/>
    </source>
</evidence>
<keyword evidence="10" id="KW-1185">Reference proteome</keyword>